<organism evidence="1 2">
    <name type="scientific">Saguinus oedipus</name>
    <name type="common">Cotton-top tamarin</name>
    <name type="synonym">Oedipomidas oedipus</name>
    <dbReference type="NCBI Taxonomy" id="9490"/>
    <lineage>
        <taxon>Eukaryota</taxon>
        <taxon>Metazoa</taxon>
        <taxon>Chordata</taxon>
        <taxon>Craniata</taxon>
        <taxon>Vertebrata</taxon>
        <taxon>Euteleostomi</taxon>
        <taxon>Mammalia</taxon>
        <taxon>Eutheria</taxon>
        <taxon>Euarchontoglires</taxon>
        <taxon>Primates</taxon>
        <taxon>Haplorrhini</taxon>
        <taxon>Platyrrhini</taxon>
        <taxon>Cebidae</taxon>
        <taxon>Callitrichinae</taxon>
        <taxon>Saguinus</taxon>
    </lineage>
</organism>
<keyword evidence="2" id="KW-1185">Reference proteome</keyword>
<dbReference type="PANTHER" id="PTHR19300:SF5">
    <property type="entry name" value="BETA-1,4-GALACTOSYLTRANSFERASE 1"/>
    <property type="match status" value="1"/>
</dbReference>
<evidence type="ECO:0000313" key="1">
    <source>
        <dbReference type="EMBL" id="KAK2119889.1"/>
    </source>
</evidence>
<proteinExistence type="predicted"/>
<protein>
    <submittedName>
        <fullName evidence="1">Uncharacterized protein</fullName>
    </submittedName>
</protein>
<dbReference type="InterPro" id="IPR003859">
    <property type="entry name" value="Galactosyl_T"/>
</dbReference>
<comment type="caution">
    <text evidence="1">The sequence shown here is derived from an EMBL/GenBank/DDBJ whole genome shotgun (WGS) entry which is preliminary data.</text>
</comment>
<dbReference type="Gene3D" id="3.90.550.10">
    <property type="entry name" value="Spore Coat Polysaccharide Biosynthesis Protein SpsA, Chain A"/>
    <property type="match status" value="1"/>
</dbReference>
<reference evidence="1 2" key="1">
    <citation type="submission" date="2023-05" db="EMBL/GenBank/DDBJ databases">
        <title>B98-5 Cell Line De Novo Hybrid Assembly: An Optical Mapping Approach.</title>
        <authorList>
            <person name="Kananen K."/>
            <person name="Auerbach J.A."/>
            <person name="Kautto E."/>
            <person name="Blachly J.S."/>
        </authorList>
    </citation>
    <scope>NUCLEOTIDE SEQUENCE [LARGE SCALE GENOMIC DNA]</scope>
    <source>
        <strain evidence="1">B95-8</strain>
        <tissue evidence="1">Cell line</tissue>
    </source>
</reference>
<dbReference type="InterPro" id="IPR029044">
    <property type="entry name" value="Nucleotide-diphossugar_trans"/>
</dbReference>
<dbReference type="Proteomes" id="UP001266305">
    <property type="component" value="Unassembled WGS sequence"/>
</dbReference>
<accession>A0ABQ9WFW1</accession>
<dbReference type="PANTHER" id="PTHR19300">
    <property type="entry name" value="BETA-1,4-GALACTOSYLTRANSFERASE"/>
    <property type="match status" value="1"/>
</dbReference>
<sequence>MLWQTPVHLQLGSAQAYSGRVNKLCFFLCVYNLIILFSPPSGPEGPMFEASTPLVFKGMSISRPNAVVGRCRMIRHSRDKKNEPNPQRFDRIAHTKETMLSDGLNSLTYQVLDVQRYPLYTQITVDIGTPS</sequence>
<evidence type="ECO:0000313" key="2">
    <source>
        <dbReference type="Proteomes" id="UP001266305"/>
    </source>
</evidence>
<dbReference type="SUPFAM" id="SSF53448">
    <property type="entry name" value="Nucleotide-diphospho-sugar transferases"/>
    <property type="match status" value="1"/>
</dbReference>
<gene>
    <name evidence="1" type="ORF">P7K49_001275</name>
</gene>
<dbReference type="EMBL" id="JASSZA010000001">
    <property type="protein sequence ID" value="KAK2119889.1"/>
    <property type="molecule type" value="Genomic_DNA"/>
</dbReference>
<name>A0ABQ9WFW1_SAGOE</name>